<dbReference type="Proteomes" id="UP000037755">
    <property type="component" value="Unassembled WGS sequence"/>
</dbReference>
<dbReference type="PATRIC" id="fig|1202724.3.peg.930"/>
<gene>
    <name evidence="1" type="ORF">AM493_04490</name>
</gene>
<dbReference type="RefSeq" id="WP_054406474.1">
    <property type="nucleotide sequence ID" value="NZ_FOYA01000019.1"/>
</dbReference>
<name>A0A0N0RQH1_9FLAO</name>
<protein>
    <submittedName>
        <fullName evidence="1">Uncharacterized protein</fullName>
    </submittedName>
</protein>
<dbReference type="EMBL" id="LIYD01000005">
    <property type="protein sequence ID" value="KOS05372.1"/>
    <property type="molecule type" value="Genomic_DNA"/>
</dbReference>
<evidence type="ECO:0000313" key="1">
    <source>
        <dbReference type="EMBL" id="KOS05372.1"/>
    </source>
</evidence>
<accession>A0A0N0RQH1</accession>
<dbReference type="AlphaFoldDB" id="A0A0N0RQH1"/>
<keyword evidence="2" id="KW-1185">Reference proteome</keyword>
<dbReference type="OrthoDB" id="1352116at2"/>
<proteinExistence type="predicted"/>
<comment type="caution">
    <text evidence="1">The sequence shown here is derived from an EMBL/GenBank/DDBJ whole genome shotgun (WGS) entry which is preliminary data.</text>
</comment>
<dbReference type="STRING" id="1202724.AM493_04490"/>
<evidence type="ECO:0000313" key="2">
    <source>
        <dbReference type="Proteomes" id="UP000037755"/>
    </source>
</evidence>
<organism evidence="1 2">
    <name type="scientific">Flavobacterium akiainvivens</name>
    <dbReference type="NCBI Taxonomy" id="1202724"/>
    <lineage>
        <taxon>Bacteria</taxon>
        <taxon>Pseudomonadati</taxon>
        <taxon>Bacteroidota</taxon>
        <taxon>Flavobacteriia</taxon>
        <taxon>Flavobacteriales</taxon>
        <taxon>Flavobacteriaceae</taxon>
        <taxon>Flavobacterium</taxon>
    </lineage>
</organism>
<sequence length="203" mass="23011">MNKLLLVFSFVLFFNSARSQDILDVITKDVCSCAESKKEVLQQANSQKLKMEIGICIISSISNHKEEVDAKYGDVLKADGGMEKLGGEVGLKMVGVCPDVLMALAESGQLDEYLEPVEEEYFTVEGRIVEIKTEQFLTVMVKDISGRNHTLLVLTFFEGSDILIEGKLKKNDKVSIEYWEQEFYDVKAKDFRYYKVIQGIKQI</sequence>
<reference evidence="1 2" key="1">
    <citation type="submission" date="2015-08" db="EMBL/GenBank/DDBJ databases">
        <title>Whole genome sequence of Flavobacterium akiainvivens IK-1T, from decaying Wikstroemia oahuensis, an endemic Hawaiian shrub.</title>
        <authorList>
            <person name="Wan X."/>
            <person name="Hou S."/>
            <person name="Saito J."/>
            <person name="Donachie S."/>
        </authorList>
    </citation>
    <scope>NUCLEOTIDE SEQUENCE [LARGE SCALE GENOMIC DNA]</scope>
    <source>
        <strain evidence="1 2">IK-1</strain>
    </source>
</reference>